<evidence type="ECO:0000256" key="3">
    <source>
        <dbReference type="ARBA" id="ARBA00022692"/>
    </source>
</evidence>
<evidence type="ECO:0000256" key="5">
    <source>
        <dbReference type="ARBA" id="ARBA00023136"/>
    </source>
</evidence>
<dbReference type="PANTHER" id="PTHR35007:SF3">
    <property type="entry name" value="POSSIBLE CONSERVED ALANINE RICH MEMBRANE PROTEIN"/>
    <property type="match status" value="1"/>
</dbReference>
<evidence type="ECO:0000256" key="6">
    <source>
        <dbReference type="SAM" id="Phobius"/>
    </source>
</evidence>
<evidence type="ECO:0000313" key="9">
    <source>
        <dbReference type="Proteomes" id="UP000621454"/>
    </source>
</evidence>
<name>A0A916WWN2_9ACTN</name>
<feature type="domain" description="Type II secretion system protein GspF" evidence="7">
    <location>
        <begin position="68"/>
        <end position="189"/>
    </location>
</feature>
<comment type="caution">
    <text evidence="8">The sequence shown here is derived from an EMBL/GenBank/DDBJ whole genome shotgun (WGS) entry which is preliminary data.</text>
</comment>
<reference evidence="8" key="1">
    <citation type="journal article" date="2014" name="Int. J. Syst. Evol. Microbiol.">
        <title>Complete genome sequence of Corynebacterium casei LMG S-19264T (=DSM 44701T), isolated from a smear-ripened cheese.</title>
        <authorList>
            <consortium name="US DOE Joint Genome Institute (JGI-PGF)"/>
            <person name="Walter F."/>
            <person name="Albersmeier A."/>
            <person name="Kalinowski J."/>
            <person name="Ruckert C."/>
        </authorList>
    </citation>
    <scope>NUCLEOTIDE SEQUENCE</scope>
    <source>
        <strain evidence="8">CGMCC 1.12827</strain>
    </source>
</reference>
<feature type="transmembrane region" description="Helical" evidence="6">
    <location>
        <begin position="182"/>
        <end position="203"/>
    </location>
</feature>
<evidence type="ECO:0000256" key="4">
    <source>
        <dbReference type="ARBA" id="ARBA00022989"/>
    </source>
</evidence>
<sequence>MTAGAALALSAALVAAGLLVAPGPSEYLRRAGFERRSRRRMWRSAAVRRPAPGARTLDADPFAVAAALELCAVCVASGMTMPAAADVMAESAPPELAAVFARAAHLLTLGADPADAWRAEADSSEPVRALVTTARRSARSGASIVGGLRELAEAERRRADDAATVAAERAGVKISGPLGLCFLPAFVVLGIVPVVVGLAGSVMRSGLL</sequence>
<evidence type="ECO:0000256" key="2">
    <source>
        <dbReference type="ARBA" id="ARBA00022475"/>
    </source>
</evidence>
<proteinExistence type="predicted"/>
<reference evidence="8" key="2">
    <citation type="submission" date="2020-09" db="EMBL/GenBank/DDBJ databases">
        <authorList>
            <person name="Sun Q."/>
            <person name="Zhou Y."/>
        </authorList>
    </citation>
    <scope>NUCLEOTIDE SEQUENCE</scope>
    <source>
        <strain evidence="8">CGMCC 1.12827</strain>
    </source>
</reference>
<dbReference type="Proteomes" id="UP000621454">
    <property type="component" value="Unassembled WGS sequence"/>
</dbReference>
<protein>
    <recommendedName>
        <fullName evidence="7">Type II secretion system protein GspF domain-containing protein</fullName>
    </recommendedName>
</protein>
<evidence type="ECO:0000259" key="7">
    <source>
        <dbReference type="Pfam" id="PF00482"/>
    </source>
</evidence>
<gene>
    <name evidence="8" type="ORF">GCM10011489_24800</name>
</gene>
<evidence type="ECO:0000313" key="8">
    <source>
        <dbReference type="EMBL" id="GGB35795.1"/>
    </source>
</evidence>
<keyword evidence="9" id="KW-1185">Reference proteome</keyword>
<dbReference type="EMBL" id="BMGC01000017">
    <property type="protein sequence ID" value="GGB35795.1"/>
    <property type="molecule type" value="Genomic_DNA"/>
</dbReference>
<dbReference type="InterPro" id="IPR018076">
    <property type="entry name" value="T2SS_GspF_dom"/>
</dbReference>
<accession>A0A916WWN2</accession>
<keyword evidence="5 6" id="KW-0472">Membrane</keyword>
<evidence type="ECO:0000256" key="1">
    <source>
        <dbReference type="ARBA" id="ARBA00004651"/>
    </source>
</evidence>
<dbReference type="PANTHER" id="PTHR35007">
    <property type="entry name" value="INTEGRAL MEMBRANE PROTEIN-RELATED"/>
    <property type="match status" value="1"/>
</dbReference>
<keyword evidence="4 6" id="KW-1133">Transmembrane helix</keyword>
<dbReference type="Pfam" id="PF00482">
    <property type="entry name" value="T2SSF"/>
    <property type="match status" value="1"/>
</dbReference>
<dbReference type="GO" id="GO:0005886">
    <property type="term" value="C:plasma membrane"/>
    <property type="evidence" value="ECO:0007669"/>
    <property type="project" value="UniProtKB-SubCell"/>
</dbReference>
<comment type="subcellular location">
    <subcellularLocation>
        <location evidence="1">Cell membrane</location>
        <topology evidence="1">Multi-pass membrane protein</topology>
    </subcellularLocation>
</comment>
<keyword evidence="3 6" id="KW-0812">Transmembrane</keyword>
<dbReference type="AlphaFoldDB" id="A0A916WWN2"/>
<keyword evidence="2" id="KW-1003">Cell membrane</keyword>
<dbReference type="RefSeq" id="WP_188586901.1">
    <property type="nucleotide sequence ID" value="NZ_BMGC01000017.1"/>
</dbReference>
<organism evidence="8 9">
    <name type="scientific">Gordonia jinhuaensis</name>
    <dbReference type="NCBI Taxonomy" id="1517702"/>
    <lineage>
        <taxon>Bacteria</taxon>
        <taxon>Bacillati</taxon>
        <taxon>Actinomycetota</taxon>
        <taxon>Actinomycetes</taxon>
        <taxon>Mycobacteriales</taxon>
        <taxon>Gordoniaceae</taxon>
        <taxon>Gordonia</taxon>
    </lineage>
</organism>